<name>A0A2P9JY86_HOLPA</name>
<evidence type="ECO:0000256" key="7">
    <source>
        <dbReference type="ARBA" id="ARBA00023170"/>
    </source>
</evidence>
<dbReference type="Gene3D" id="3.40.190.10">
    <property type="entry name" value="Periplasmic binding protein-like II"/>
    <property type="match status" value="1"/>
</dbReference>
<dbReference type="GO" id="GO:0050906">
    <property type="term" value="P:detection of stimulus involved in sensory perception"/>
    <property type="evidence" value="ECO:0007669"/>
    <property type="project" value="UniProtKB-ARBA"/>
</dbReference>
<reference evidence="11" key="1">
    <citation type="submission" date="2017-03" db="EMBL/GenBank/DDBJ databases">
        <authorList>
            <person name="Afonso C.L."/>
            <person name="Miller P.J."/>
            <person name="Scott M.A."/>
            <person name="Spackman E."/>
            <person name="Goraichik I."/>
            <person name="Dimitrov K.M."/>
            <person name="Suarez D.L."/>
            <person name="Swayne D.E."/>
        </authorList>
    </citation>
    <scope>NUCLEOTIDE SEQUENCE</scope>
    <source>
        <tissue evidence="11">Antenna</tissue>
    </source>
</reference>
<evidence type="ECO:0000256" key="9">
    <source>
        <dbReference type="SAM" id="Phobius"/>
    </source>
</evidence>
<feature type="transmembrane region" description="Helical" evidence="9">
    <location>
        <begin position="573"/>
        <end position="595"/>
    </location>
</feature>
<dbReference type="GO" id="GO:0015276">
    <property type="term" value="F:ligand-gated monoatomic ion channel activity"/>
    <property type="evidence" value="ECO:0007669"/>
    <property type="project" value="InterPro"/>
</dbReference>
<evidence type="ECO:0000256" key="5">
    <source>
        <dbReference type="ARBA" id="ARBA00022989"/>
    </source>
</evidence>
<dbReference type="PANTHER" id="PTHR42643">
    <property type="entry name" value="IONOTROPIC RECEPTOR 20A-RELATED"/>
    <property type="match status" value="1"/>
</dbReference>
<evidence type="ECO:0000259" key="10">
    <source>
        <dbReference type="Pfam" id="PF00060"/>
    </source>
</evidence>
<comment type="subcellular location">
    <subcellularLocation>
        <location evidence="1">Cell membrane</location>
        <topology evidence="1">Multi-pass membrane protein</topology>
    </subcellularLocation>
</comment>
<organism evidence="11">
    <name type="scientific">Holotrichia parallela</name>
    <name type="common">Dark black chafer beetle</name>
    <name type="synonym">Pedinotrichia parallela</name>
    <dbReference type="NCBI Taxonomy" id="93412"/>
    <lineage>
        <taxon>Eukaryota</taxon>
        <taxon>Metazoa</taxon>
        <taxon>Ecdysozoa</taxon>
        <taxon>Arthropoda</taxon>
        <taxon>Hexapoda</taxon>
        <taxon>Insecta</taxon>
        <taxon>Pterygota</taxon>
        <taxon>Neoptera</taxon>
        <taxon>Endopterygota</taxon>
        <taxon>Coleoptera</taxon>
        <taxon>Polyphaga</taxon>
        <taxon>Scarabaeiformia</taxon>
        <taxon>Scarabaeidae</taxon>
        <taxon>Melolonthinae</taxon>
        <taxon>Holotrichia</taxon>
    </lineage>
</organism>
<dbReference type="AlphaFoldDB" id="A0A2P9JY86"/>
<feature type="domain" description="Ionotropic glutamate receptor C-terminal" evidence="10">
    <location>
        <begin position="313"/>
        <end position="582"/>
    </location>
</feature>
<evidence type="ECO:0000256" key="6">
    <source>
        <dbReference type="ARBA" id="ARBA00023136"/>
    </source>
</evidence>
<keyword evidence="5 9" id="KW-1133">Transmembrane helix</keyword>
<evidence type="ECO:0000313" key="11">
    <source>
        <dbReference type="EMBL" id="AVH87291.1"/>
    </source>
</evidence>
<evidence type="ECO:0000256" key="1">
    <source>
        <dbReference type="ARBA" id="ARBA00004651"/>
    </source>
</evidence>
<keyword evidence="6 9" id="KW-0472">Membrane</keyword>
<dbReference type="SUPFAM" id="SSF53850">
    <property type="entry name" value="Periplasmic binding protein-like II"/>
    <property type="match status" value="1"/>
</dbReference>
<dbReference type="InterPro" id="IPR001320">
    <property type="entry name" value="Iontro_rcpt_C"/>
</dbReference>
<keyword evidence="4 9" id="KW-0812">Transmembrane</keyword>
<sequence>MDLYENVDFHSTLLANIIIDTYFNETTGCLFVFTDVGRYFDYRGNRSKVIFTADNGTINSELVFNQFGCSGFIVYSDNPRTLFENLEENIRYSDERYNTRRYLFVPLNGAAENALTIFESRYVQFVADIVGIIQSNRTKNVLSFDIITHRYVGREHHDQVEILDTWFANNKTFSIGNYLYPNKLKNQLGRTLRLGTIVYHPFTDVDTTDGIDWYSIKELVKKLNTTYEIVKENKESSSWFGQVHPNFTGDGLFGNLAEDRIDIGFGALYQWDDFHHYMDYSQPSVQTTVTCLVPRPQMLGGWLTPFIAFSGPIWIALGLIVLISIPSLYFTLAWDRLKRFKSIKVKSIELLLDSTLQTQAMYVNQSVGYIPENFSSRLVFASILTMSLILGSIYDSGLASNMTIPRYYGIIRTAKDMVDNKLPWGGADPEYIYSLANSQSATPREMVKLFILENEEELRARNDEKWFAYGIERLPEGNFVVIDYITAEGVKIRKALEEPLYTGYTVFSARKSSVLLPYMDDVILRSAQAGLISKWEYEAVEKYSVVNILKILKDNDPSHVMGPTKLKLSHVEGGFYILIIGLLISTFCFIVEVLIHKI</sequence>
<keyword evidence="7 11" id="KW-0675">Receptor</keyword>
<dbReference type="Gene3D" id="1.10.287.70">
    <property type="match status" value="1"/>
</dbReference>
<accession>A0A2P9JY86</accession>
<keyword evidence="3" id="KW-1003">Cell membrane</keyword>
<evidence type="ECO:0000256" key="3">
    <source>
        <dbReference type="ARBA" id="ARBA00022475"/>
    </source>
</evidence>
<evidence type="ECO:0000256" key="8">
    <source>
        <dbReference type="ARBA" id="ARBA00023180"/>
    </source>
</evidence>
<feature type="transmembrane region" description="Helical" evidence="9">
    <location>
        <begin position="313"/>
        <end position="334"/>
    </location>
</feature>
<dbReference type="EMBL" id="KY817075">
    <property type="protein sequence ID" value="AVH87291.1"/>
    <property type="molecule type" value="mRNA"/>
</dbReference>
<comment type="similarity">
    <text evidence="2">Belongs to the glutamate-gated ion channel (TC 1.A.10.1) family.</text>
</comment>
<dbReference type="GO" id="GO:0005886">
    <property type="term" value="C:plasma membrane"/>
    <property type="evidence" value="ECO:0007669"/>
    <property type="project" value="UniProtKB-SubCell"/>
</dbReference>
<evidence type="ECO:0000256" key="4">
    <source>
        <dbReference type="ARBA" id="ARBA00022692"/>
    </source>
</evidence>
<proteinExistence type="evidence at transcript level"/>
<dbReference type="InterPro" id="IPR052192">
    <property type="entry name" value="Insect_Ionotropic_Sensory_Rcpt"/>
</dbReference>
<dbReference type="Pfam" id="PF00060">
    <property type="entry name" value="Lig_chan"/>
    <property type="match status" value="1"/>
</dbReference>
<protein>
    <submittedName>
        <fullName evidence="11">Ionotropic receptor 3</fullName>
    </submittedName>
</protein>
<dbReference type="PANTHER" id="PTHR42643:SF40">
    <property type="entry name" value="IONOTROPIC RECEPTOR 41A-RELATED"/>
    <property type="match status" value="1"/>
</dbReference>
<keyword evidence="8" id="KW-0325">Glycoprotein</keyword>
<evidence type="ECO:0000256" key="2">
    <source>
        <dbReference type="ARBA" id="ARBA00008685"/>
    </source>
</evidence>